<name>A0A3D8GT51_9BACI</name>
<keyword evidence="1" id="KW-1133">Transmembrane helix</keyword>
<feature type="transmembrane region" description="Helical" evidence="1">
    <location>
        <begin position="108"/>
        <end position="126"/>
    </location>
</feature>
<protein>
    <submittedName>
        <fullName evidence="2">Uncharacterized protein</fullName>
    </submittedName>
</protein>
<reference evidence="2 3" key="1">
    <citation type="submission" date="2018-07" db="EMBL/GenBank/DDBJ databases">
        <title>Bacillus sp. YLB-04 draft genome sequence.</title>
        <authorList>
            <person name="Yu L."/>
            <person name="Tang X."/>
        </authorList>
    </citation>
    <scope>NUCLEOTIDE SEQUENCE [LARGE SCALE GENOMIC DNA]</scope>
    <source>
        <strain evidence="2 3">YLB-04</strain>
    </source>
</reference>
<feature type="transmembrane region" description="Helical" evidence="1">
    <location>
        <begin position="73"/>
        <end position="96"/>
    </location>
</feature>
<dbReference type="AlphaFoldDB" id="A0A3D8GT51"/>
<evidence type="ECO:0000256" key="1">
    <source>
        <dbReference type="SAM" id="Phobius"/>
    </source>
</evidence>
<keyword evidence="1" id="KW-0812">Transmembrane</keyword>
<dbReference type="RefSeq" id="WP_115451314.1">
    <property type="nucleotide sequence ID" value="NZ_QNQT01000002.1"/>
</dbReference>
<organism evidence="2 3">
    <name type="scientific">Neobacillus piezotolerans</name>
    <dbReference type="NCBI Taxonomy" id="2259171"/>
    <lineage>
        <taxon>Bacteria</taxon>
        <taxon>Bacillati</taxon>
        <taxon>Bacillota</taxon>
        <taxon>Bacilli</taxon>
        <taxon>Bacillales</taxon>
        <taxon>Bacillaceae</taxon>
        <taxon>Neobacillus</taxon>
    </lineage>
</organism>
<feature type="transmembrane region" description="Helical" evidence="1">
    <location>
        <begin position="132"/>
        <end position="147"/>
    </location>
</feature>
<dbReference type="OrthoDB" id="2427847at2"/>
<sequence>MNLLTIGKVTVPAGLAAALAAVFLAPLLYRALMKTKAGDWYWNTFFFFFLAAKLSYILFYWGIFSKSPVSLLYFHGGSKGMLLALLAVFFYLFYLAKSGKLPLAGEGLPLFHLFALPHFLILSMMANELPAAAVYFLLLAGTLLVVFQKRQLSVEAFIMLYFAEVLGVSIFSSIFSPGNLAVLAGGLFFGLMAYLKKGVQA</sequence>
<feature type="transmembrane region" description="Helical" evidence="1">
    <location>
        <begin position="40"/>
        <end position="61"/>
    </location>
</feature>
<dbReference type="Proteomes" id="UP000257144">
    <property type="component" value="Unassembled WGS sequence"/>
</dbReference>
<keyword evidence="1" id="KW-0472">Membrane</keyword>
<evidence type="ECO:0000313" key="2">
    <source>
        <dbReference type="EMBL" id="RDU37643.1"/>
    </source>
</evidence>
<feature type="transmembrane region" description="Helical" evidence="1">
    <location>
        <begin position="178"/>
        <end position="195"/>
    </location>
</feature>
<comment type="caution">
    <text evidence="2">The sequence shown here is derived from an EMBL/GenBank/DDBJ whole genome shotgun (WGS) entry which is preliminary data.</text>
</comment>
<accession>A0A3D8GT51</accession>
<feature type="transmembrane region" description="Helical" evidence="1">
    <location>
        <begin position="6"/>
        <end position="28"/>
    </location>
</feature>
<proteinExistence type="predicted"/>
<evidence type="ECO:0000313" key="3">
    <source>
        <dbReference type="Proteomes" id="UP000257144"/>
    </source>
</evidence>
<feature type="transmembrane region" description="Helical" evidence="1">
    <location>
        <begin position="154"/>
        <end position="172"/>
    </location>
</feature>
<gene>
    <name evidence="2" type="ORF">DRW41_07310</name>
</gene>
<keyword evidence="3" id="KW-1185">Reference proteome</keyword>
<dbReference type="EMBL" id="QNQT01000002">
    <property type="protein sequence ID" value="RDU37643.1"/>
    <property type="molecule type" value="Genomic_DNA"/>
</dbReference>